<name>A0A443I0W5_BYSSP</name>
<keyword evidence="2" id="KW-1185">Reference proteome</keyword>
<evidence type="ECO:0000313" key="1">
    <source>
        <dbReference type="EMBL" id="RWQ97710.1"/>
    </source>
</evidence>
<dbReference type="Pfam" id="PF21858">
    <property type="entry name" value="DUF6914"/>
    <property type="match status" value="1"/>
</dbReference>
<organism evidence="1 2">
    <name type="scientific">Byssochlamys spectabilis</name>
    <name type="common">Paecilomyces variotii</name>
    <dbReference type="NCBI Taxonomy" id="264951"/>
    <lineage>
        <taxon>Eukaryota</taxon>
        <taxon>Fungi</taxon>
        <taxon>Dikarya</taxon>
        <taxon>Ascomycota</taxon>
        <taxon>Pezizomycotina</taxon>
        <taxon>Eurotiomycetes</taxon>
        <taxon>Eurotiomycetidae</taxon>
        <taxon>Eurotiales</taxon>
        <taxon>Thermoascaceae</taxon>
        <taxon>Paecilomyces</taxon>
    </lineage>
</organism>
<dbReference type="OrthoDB" id="2679825at2759"/>
<dbReference type="VEuPathDB" id="FungiDB:C8Q69DRAFT_441892"/>
<gene>
    <name evidence="1" type="ORF">C8Q69DRAFT_441892</name>
</gene>
<protein>
    <submittedName>
        <fullName evidence="1">Uncharacterized protein</fullName>
    </submittedName>
</protein>
<accession>A0A443I0W5</accession>
<sequence length="181" mass="20643">MRFNKPRLYVSLYFRSGQAPPDSYHWALLVGPKSDEDPYDAVQYHVKNTIRPGVSGQPWVFEASRLGESDTRYRLLIRVLIAKIADPSSVDASLRGVPIIQESPDWNCISWVRSAIERLNADGVLSESKVVDWSIIDRQCKDYVAKKKEAGRWRAGNSPDSTHELVKIPTWDMLQEREVVS</sequence>
<dbReference type="GeneID" id="39598065"/>
<dbReference type="Proteomes" id="UP000283841">
    <property type="component" value="Unassembled WGS sequence"/>
</dbReference>
<evidence type="ECO:0000313" key="2">
    <source>
        <dbReference type="Proteomes" id="UP000283841"/>
    </source>
</evidence>
<comment type="caution">
    <text evidence="1">The sequence shown here is derived from an EMBL/GenBank/DDBJ whole genome shotgun (WGS) entry which is preliminary data.</text>
</comment>
<dbReference type="InterPro" id="IPR054208">
    <property type="entry name" value="DUF6914"/>
</dbReference>
<dbReference type="EMBL" id="RCNU01000002">
    <property type="protein sequence ID" value="RWQ97710.1"/>
    <property type="molecule type" value="Genomic_DNA"/>
</dbReference>
<reference evidence="1 2" key="1">
    <citation type="journal article" date="2018" name="Front. Microbiol.">
        <title>Genomic and genetic insights into a cosmopolitan fungus, Paecilomyces variotii (Eurotiales).</title>
        <authorList>
            <person name="Urquhart A.S."/>
            <person name="Mondo S.J."/>
            <person name="Makela M.R."/>
            <person name="Hane J.K."/>
            <person name="Wiebenga A."/>
            <person name="He G."/>
            <person name="Mihaltcheva S."/>
            <person name="Pangilinan J."/>
            <person name="Lipzen A."/>
            <person name="Barry K."/>
            <person name="de Vries R.P."/>
            <person name="Grigoriev I.V."/>
            <person name="Idnurm A."/>
        </authorList>
    </citation>
    <scope>NUCLEOTIDE SEQUENCE [LARGE SCALE GENOMIC DNA]</scope>
    <source>
        <strain evidence="1 2">CBS 101075</strain>
    </source>
</reference>
<dbReference type="RefSeq" id="XP_028487355.1">
    <property type="nucleotide sequence ID" value="XM_028628788.1"/>
</dbReference>
<dbReference type="AlphaFoldDB" id="A0A443I0W5"/>
<proteinExistence type="predicted"/>